<dbReference type="EMBL" id="KJ689302">
    <property type="protein sequence ID" value="AJO15922.1"/>
    <property type="molecule type" value="mRNA"/>
</dbReference>
<feature type="domain" description="Fibrinogen C-terminal" evidence="13">
    <location>
        <begin position="168"/>
        <end position="415"/>
    </location>
</feature>
<dbReference type="FunFam" id="3.90.215.10:FF:000002">
    <property type="entry name" value="Fibrinogen gamma chain"/>
    <property type="match status" value="1"/>
</dbReference>
<dbReference type="SUPFAM" id="SSF56496">
    <property type="entry name" value="Fibrinogen C-terminal domain-like"/>
    <property type="match status" value="1"/>
</dbReference>
<evidence type="ECO:0000256" key="10">
    <source>
        <dbReference type="ARBA" id="ARBA00023180"/>
    </source>
</evidence>
<evidence type="ECO:0000256" key="11">
    <source>
        <dbReference type="ARBA" id="ARBA00025974"/>
    </source>
</evidence>
<proteinExistence type="evidence at transcript level"/>
<dbReference type="GO" id="GO:0005102">
    <property type="term" value="F:signaling receptor binding"/>
    <property type="evidence" value="ECO:0007669"/>
    <property type="project" value="InterPro"/>
</dbReference>
<dbReference type="GO" id="GO:0072377">
    <property type="term" value="P:blood coagulation, common pathway"/>
    <property type="evidence" value="ECO:0007669"/>
    <property type="project" value="TreeGrafter"/>
</dbReference>
<sequence length="436" mass="50518">MALLNKFALYWQGRHTILLLFFSHCLAVYPTRENCCVLDERFGEYCPTTCGVYDFYNQYKSGVDRDLNILESQMQQITNRTTTSQQLISNIKSGNQMPQKASQDNYVKKITSMLEDMMRFERIISTREAEIQELQDLLNSNALRITSLKQKAFALDETCKEPCRDTVKISEITGKDCQDVANKGARETGLYYIKPQNAKERFLVLCKIDQYGNGWTVLQRRLDGSVDFRKSWIQYKEGFGYLSPTDTTEFWIGNERMSLITQQTGYPYVLRIELKDWSGVTRYADYSGFKVQPETDKYRLRYSYFVEGEAGDAFDGFDFGDDPSDKTFTFHNGMQFSTWDNDNDKYEGNCAQQDGSGWWMNRCHAGHLNGKYYQNGRYSAQDAGPDGFDNGIIWATWHDRWYSLKETTMQLIPSNRYPIGAGQQQFIKDGKTRGDM</sequence>
<keyword evidence="6" id="KW-0106">Calcium</keyword>
<keyword evidence="2" id="KW-0964">Secreted</keyword>
<evidence type="ECO:0000256" key="8">
    <source>
        <dbReference type="ARBA" id="ARBA00023084"/>
    </source>
</evidence>
<dbReference type="InterPro" id="IPR002181">
    <property type="entry name" value="Fibrinogen_a/b/g_C_dom"/>
</dbReference>
<evidence type="ECO:0000256" key="5">
    <source>
        <dbReference type="ARBA" id="ARBA00022729"/>
    </source>
</evidence>
<evidence type="ECO:0000256" key="12">
    <source>
        <dbReference type="SAM" id="SignalP"/>
    </source>
</evidence>
<keyword evidence="9" id="KW-1015">Disulfide bond</keyword>
<dbReference type="Pfam" id="PF00147">
    <property type="entry name" value="Fibrinogen_C"/>
    <property type="match status" value="1"/>
</dbReference>
<dbReference type="Gene3D" id="1.20.5.50">
    <property type="match status" value="2"/>
</dbReference>
<dbReference type="SMART" id="SM01212">
    <property type="entry name" value="Fib_alpha"/>
    <property type="match status" value="1"/>
</dbReference>
<feature type="signal peptide" evidence="12">
    <location>
        <begin position="1"/>
        <end position="27"/>
    </location>
</feature>
<dbReference type="InterPro" id="IPR036056">
    <property type="entry name" value="Fibrinogen-like_C"/>
</dbReference>
<dbReference type="FunFam" id="1.20.5.50:FF:000003">
    <property type="entry name" value="Fibrinogen gamma chain"/>
    <property type="match status" value="1"/>
</dbReference>
<dbReference type="Gene3D" id="4.10.530.10">
    <property type="entry name" value="Gamma-fibrinogen Carboxyl Terminal Fragment, domain 2"/>
    <property type="match status" value="1"/>
</dbReference>
<dbReference type="SUPFAM" id="SSF58010">
    <property type="entry name" value="Fibrinogen coiled-coil and central regions"/>
    <property type="match status" value="1"/>
</dbReference>
<dbReference type="InterPro" id="IPR012290">
    <property type="entry name" value="Fibrinogen_a/b/g_coil_dom"/>
</dbReference>
<comment type="subcellular location">
    <subcellularLocation>
        <location evidence="1">Secreted</location>
    </subcellularLocation>
</comment>
<dbReference type="GO" id="GO:0005577">
    <property type="term" value="C:fibrinogen complex"/>
    <property type="evidence" value="ECO:0007669"/>
    <property type="project" value="InterPro"/>
</dbReference>
<dbReference type="GO" id="GO:0046872">
    <property type="term" value="F:metal ion binding"/>
    <property type="evidence" value="ECO:0007669"/>
    <property type="project" value="UniProtKB-KW"/>
</dbReference>
<keyword evidence="5 12" id="KW-0732">Signal</keyword>
<reference evidence="14" key="1">
    <citation type="submission" date="2014-04" db="EMBL/GenBank/DDBJ databases">
        <title>Molecular characterization and mRNA expression of fibrinogen gamma in the liver of the African lungfish, Protopterus annectens, during three phases of aestivation in air.</title>
        <authorList>
            <person name="Tan X.R."/>
            <person name="Hiong K.C."/>
            <person name="Chew S.F."/>
            <person name="Ip Y.K."/>
        </authorList>
    </citation>
    <scope>NUCLEOTIDE SEQUENCE</scope>
</reference>
<dbReference type="InterPro" id="IPR020837">
    <property type="entry name" value="Fibrinogen_CS"/>
</dbReference>
<dbReference type="SMART" id="SM00186">
    <property type="entry name" value="FBG"/>
    <property type="match status" value="1"/>
</dbReference>
<accession>A0A0U1YYA3</accession>
<keyword evidence="4" id="KW-0479">Metal-binding</keyword>
<feature type="chain" id="PRO_5006829707" evidence="12">
    <location>
        <begin position="28"/>
        <end position="436"/>
    </location>
</feature>
<evidence type="ECO:0000256" key="4">
    <source>
        <dbReference type="ARBA" id="ARBA00022723"/>
    </source>
</evidence>
<evidence type="ECO:0000256" key="1">
    <source>
        <dbReference type="ARBA" id="ARBA00004613"/>
    </source>
</evidence>
<evidence type="ECO:0000313" key="14">
    <source>
        <dbReference type="EMBL" id="AJO15922.1"/>
    </source>
</evidence>
<dbReference type="Gene3D" id="3.90.215.10">
    <property type="entry name" value="Gamma Fibrinogen, chain A, domain 1"/>
    <property type="match status" value="1"/>
</dbReference>
<dbReference type="GO" id="GO:0005201">
    <property type="term" value="F:extracellular matrix structural constituent"/>
    <property type="evidence" value="ECO:0007669"/>
    <property type="project" value="TreeGrafter"/>
</dbReference>
<keyword evidence="10" id="KW-0325">Glycoprotein</keyword>
<keyword evidence="3" id="KW-0356">Hemostasis</keyword>
<protein>
    <submittedName>
        <fullName evidence="14">Fibrinogen gamma chain</fullName>
    </submittedName>
</protein>
<dbReference type="AlphaFoldDB" id="A0A0U1YYA3"/>
<dbReference type="GO" id="GO:0070527">
    <property type="term" value="P:platelet aggregation"/>
    <property type="evidence" value="ECO:0007669"/>
    <property type="project" value="TreeGrafter"/>
</dbReference>
<name>A0A0U1YYA3_PROAN</name>
<dbReference type="PANTHER" id="PTHR47221">
    <property type="entry name" value="FIBRINOGEN ALPHA CHAIN"/>
    <property type="match status" value="1"/>
</dbReference>
<dbReference type="GO" id="GO:0051258">
    <property type="term" value="P:protein polymerization"/>
    <property type="evidence" value="ECO:0007669"/>
    <property type="project" value="InterPro"/>
</dbReference>
<keyword evidence="8" id="KW-0094">Blood coagulation</keyword>
<evidence type="ECO:0000256" key="3">
    <source>
        <dbReference type="ARBA" id="ARBA00022696"/>
    </source>
</evidence>
<keyword evidence="7" id="KW-0175">Coiled coil</keyword>
<evidence type="ECO:0000259" key="13">
    <source>
        <dbReference type="PROSITE" id="PS51406"/>
    </source>
</evidence>
<dbReference type="GO" id="GO:0030674">
    <property type="term" value="F:protein-macromolecule adaptor activity"/>
    <property type="evidence" value="ECO:0007669"/>
    <property type="project" value="TreeGrafter"/>
</dbReference>
<evidence type="ECO:0000256" key="9">
    <source>
        <dbReference type="ARBA" id="ARBA00023157"/>
    </source>
</evidence>
<dbReference type="GO" id="GO:0042730">
    <property type="term" value="P:fibrinolysis"/>
    <property type="evidence" value="ECO:0007669"/>
    <property type="project" value="TreeGrafter"/>
</dbReference>
<evidence type="ECO:0000256" key="2">
    <source>
        <dbReference type="ARBA" id="ARBA00022525"/>
    </source>
</evidence>
<organism evidence="14">
    <name type="scientific">Protopterus annectens</name>
    <name type="common">African lungfish</name>
    <dbReference type="NCBI Taxonomy" id="7888"/>
    <lineage>
        <taxon>Eukaryota</taxon>
        <taxon>Metazoa</taxon>
        <taxon>Chordata</taxon>
        <taxon>Craniata</taxon>
        <taxon>Vertebrata</taxon>
        <taxon>Euteleostomi</taxon>
        <taxon>Dipnomorpha</taxon>
        <taxon>Ceratodontiformes</taxon>
        <taxon>Lepidosirenoidei</taxon>
        <taxon>Protopteridae</taxon>
        <taxon>Protopterus</taxon>
    </lineage>
</organism>
<dbReference type="GO" id="GO:0034116">
    <property type="term" value="P:positive regulation of heterotypic cell-cell adhesion"/>
    <property type="evidence" value="ECO:0007669"/>
    <property type="project" value="TreeGrafter"/>
</dbReference>
<dbReference type="InterPro" id="IPR037579">
    <property type="entry name" value="FIB_ANG-like"/>
</dbReference>
<comment type="subunit">
    <text evidence="11">Heterohexamer; disulfide linked. Contains 2 sets of 3 non-identical chains (alpha, beta and gamma). The 2 heterotrimers are in head to head conformation with the N-termini in a small central domain.</text>
</comment>
<gene>
    <name evidence="14" type="primary">fgg</name>
</gene>
<evidence type="ECO:0000256" key="7">
    <source>
        <dbReference type="ARBA" id="ARBA00023054"/>
    </source>
</evidence>
<dbReference type="PANTHER" id="PTHR47221:SF9">
    <property type="entry name" value="FIBRINOGEN GAMMA CHAIN"/>
    <property type="match status" value="1"/>
</dbReference>
<dbReference type="PROSITE" id="PS00514">
    <property type="entry name" value="FIBRINOGEN_C_1"/>
    <property type="match status" value="1"/>
</dbReference>
<dbReference type="InterPro" id="IPR014716">
    <property type="entry name" value="Fibrinogen_a/b/g_C_1"/>
</dbReference>
<dbReference type="CDD" id="cd00087">
    <property type="entry name" value="FReD"/>
    <property type="match status" value="1"/>
</dbReference>
<dbReference type="PROSITE" id="PS51406">
    <property type="entry name" value="FIBRINOGEN_C_2"/>
    <property type="match status" value="1"/>
</dbReference>
<dbReference type="Pfam" id="PF08702">
    <property type="entry name" value="Fib_alpha"/>
    <property type="match status" value="1"/>
</dbReference>
<evidence type="ECO:0000256" key="6">
    <source>
        <dbReference type="ARBA" id="ARBA00022837"/>
    </source>
</evidence>
<dbReference type="FunFam" id="4.10.530.10:FF:000002">
    <property type="entry name" value="Fibrinogen gamma chain"/>
    <property type="match status" value="1"/>
</dbReference>